<dbReference type="Proteomes" id="UP000327493">
    <property type="component" value="Chromosome 9"/>
</dbReference>
<comment type="caution">
    <text evidence="3">The sequence shown here is derived from an EMBL/GenBank/DDBJ whole genome shotgun (WGS) entry which is preliminary data.</text>
</comment>
<proteinExistence type="predicted"/>
<dbReference type="Pfam" id="PF14719">
    <property type="entry name" value="PID_2"/>
    <property type="match status" value="1"/>
</dbReference>
<evidence type="ECO:0000256" key="1">
    <source>
        <dbReference type="SAM" id="MobiDB-lite"/>
    </source>
</evidence>
<dbReference type="Gene3D" id="2.30.29.30">
    <property type="entry name" value="Pleckstrin-homology domain (PH domain)/Phosphotyrosine-binding domain (PTB)"/>
    <property type="match status" value="1"/>
</dbReference>
<feature type="compositionally biased region" description="Basic and acidic residues" evidence="1">
    <location>
        <begin position="697"/>
        <end position="707"/>
    </location>
</feature>
<evidence type="ECO:0000313" key="3">
    <source>
        <dbReference type="EMBL" id="KAA8589527.1"/>
    </source>
</evidence>
<dbReference type="SUPFAM" id="SSF50729">
    <property type="entry name" value="PH domain-like"/>
    <property type="match status" value="1"/>
</dbReference>
<protein>
    <recommendedName>
        <fullName evidence="2">PID domain-containing protein</fullName>
    </recommendedName>
</protein>
<evidence type="ECO:0000259" key="2">
    <source>
        <dbReference type="SMART" id="SM00462"/>
    </source>
</evidence>
<sequence length="1014" mass="113489">MYSFSNLHLLTFSSASSLSLSARADQKTALSPSFWKCLAQDRRCSLFGSGQKVIHGTLFCHGLQVQPPPVIAIVQLTGVNLQKPPPYSVSNGFSLYIIREARPTAAHSIRNIGKTYCPTMDKSTLEDGQMKYIVFALISHKTLVLLTGNSNKMLPWKKNKFDLIEQDKQSKQKGYAVSLNYSALTSFAKSCPESALNRVGSMFKSKRKKVKITSDDPTYTVLYLGNATTIQSKGDGCTDVAVSKIWGKSEMGKNGTKMRLTISSQGIRMVHMDDKARRPGHLYLLHRITYCVADPRLPKIFAWVYRHEMKHKAVMLRCHAVLVSKPEKAKAMALLLYQTSATALAEFKRLKRRDDARHQQQQLIGEQTIPLVPIRKLLNGQCYYKPPVERSRSAPKLGSISEDLVGEEEEEKAMHFECEDILDTDEDCVANGKQEWTQIINDLGEMSIGNDVRTLKADLRVTRLLSGESTGSESSIESNQEPPPVTNGFEELIMLLVWHCRLVKVNERKPLPALFDPGLSCCGGDSNVCVATPASYAASLSNQYEVVNDTAMQTFSGTAEEGEGGGGGDDKNSALLLLGLHVWAISSLRLHGLRMQPRARRKKAEDPDSYLLLTLAYVLSGAGKKSSREKDETTVTHSFWYQSACMTVEVATHLQSKPEDRRQQTEGKTREREGRMARAGKAEEDSEGRAGRRGWRRERQDKSEQRKPRSRHWGTGLRGAEERLKAEAGWSEELRAGEEQKKEKKIKTDKGESKKRQRKRNRGMRKRERKGKRHKREKSTERMNEMGVLGPSRDPGPAASAPWKNLPLQYSCCHMSQGQASKTFIVKSSADVPRHDLFLFLGLYGAQLTVPPTGQRIKQFRMLHANHGEEVLVPQVAPEAIMFEFHSAVVDECPVKSVAQGFKGSDAEHSRLFLAQILIGSPQERVLSKYTTRAWHDVMHGNREEEDGVAVVSPRASAEVLLHGLHNREQLLCESHHVMEQHLQINTVESYPTGCESLVSTVRSASFLLALWLA</sequence>
<dbReference type="InterPro" id="IPR033930">
    <property type="entry name" value="FAM43A/B_PTB"/>
</dbReference>
<feature type="compositionally biased region" description="Basic residues" evidence="1">
    <location>
        <begin position="755"/>
        <end position="777"/>
    </location>
</feature>
<dbReference type="CDD" id="cd01214">
    <property type="entry name" value="PTB_FAM43A"/>
    <property type="match status" value="1"/>
</dbReference>
<feature type="compositionally biased region" description="Basic and acidic residues" evidence="1">
    <location>
        <begin position="656"/>
        <end position="690"/>
    </location>
</feature>
<organism evidence="3 4">
    <name type="scientific">Etheostoma spectabile</name>
    <name type="common">orangethroat darter</name>
    <dbReference type="NCBI Taxonomy" id="54343"/>
    <lineage>
        <taxon>Eukaryota</taxon>
        <taxon>Metazoa</taxon>
        <taxon>Chordata</taxon>
        <taxon>Craniata</taxon>
        <taxon>Vertebrata</taxon>
        <taxon>Euteleostomi</taxon>
        <taxon>Actinopterygii</taxon>
        <taxon>Neopterygii</taxon>
        <taxon>Teleostei</taxon>
        <taxon>Neoteleostei</taxon>
        <taxon>Acanthomorphata</taxon>
        <taxon>Eupercaria</taxon>
        <taxon>Perciformes</taxon>
        <taxon>Percoidei</taxon>
        <taxon>Percidae</taxon>
        <taxon>Etheostomatinae</taxon>
        <taxon>Etheostoma</taxon>
    </lineage>
</organism>
<feature type="region of interest" description="Disordered" evidence="1">
    <location>
        <begin position="652"/>
        <end position="799"/>
    </location>
</feature>
<feature type="domain" description="PID" evidence="2">
    <location>
        <begin position="214"/>
        <end position="353"/>
    </location>
</feature>
<dbReference type="EMBL" id="VOFY01000009">
    <property type="protein sequence ID" value="KAA8589527.1"/>
    <property type="molecule type" value="Genomic_DNA"/>
</dbReference>
<name>A0A5J5D625_9PERO</name>
<dbReference type="PANTHER" id="PTHR11232">
    <property type="entry name" value="PHOSPHOTYROSINE INTERACTION DOMAIN-CONTAINING FAMILY MEMBER"/>
    <property type="match status" value="1"/>
</dbReference>
<accession>A0A5J5D625</accession>
<keyword evidence="4" id="KW-1185">Reference proteome</keyword>
<dbReference type="InterPro" id="IPR006020">
    <property type="entry name" value="PTB/PI_dom"/>
</dbReference>
<reference evidence="3 4" key="1">
    <citation type="submission" date="2019-08" db="EMBL/GenBank/DDBJ databases">
        <title>A chromosome-level genome assembly, high-density linkage maps, and genome scans reveal the genomic architecture of hybrid incompatibilities underlying speciation via character displacement in darters (Percidae: Etheostominae).</title>
        <authorList>
            <person name="Moran R.L."/>
            <person name="Catchen J.M."/>
            <person name="Fuller R.C."/>
        </authorList>
    </citation>
    <scope>NUCLEOTIDE SEQUENCE [LARGE SCALE GENOMIC DNA]</scope>
    <source>
        <strain evidence="3">EspeVRDwgs_2016</strain>
        <tissue evidence="3">Muscle</tissue>
    </source>
</reference>
<dbReference type="InterPro" id="IPR011993">
    <property type="entry name" value="PH-like_dom_sf"/>
</dbReference>
<evidence type="ECO:0000313" key="4">
    <source>
        <dbReference type="Proteomes" id="UP000327493"/>
    </source>
</evidence>
<dbReference type="AlphaFoldDB" id="A0A5J5D625"/>
<dbReference type="InterPro" id="IPR051133">
    <property type="entry name" value="Adapter_Engulfment-Domain"/>
</dbReference>
<gene>
    <name evidence="3" type="ORF">FQN60_012892</name>
</gene>
<dbReference type="SMART" id="SM00462">
    <property type="entry name" value="PTB"/>
    <property type="match status" value="1"/>
</dbReference>
<feature type="compositionally biased region" description="Basic and acidic residues" evidence="1">
    <location>
        <begin position="719"/>
        <end position="754"/>
    </location>
</feature>
<dbReference type="PANTHER" id="PTHR11232:SF36">
    <property type="entry name" value="PROTEIN FAM43A"/>
    <property type="match status" value="1"/>
</dbReference>